<sequence>MQLFFLDYAILKVILLYSIHGVTNLCLSTKKLPIKSKNTLGFQS</sequence>
<evidence type="ECO:0000313" key="2">
    <source>
        <dbReference type="EMBL" id="SPP25626.1"/>
    </source>
</evidence>
<proteinExistence type="predicted"/>
<evidence type="ECO:0000256" key="1">
    <source>
        <dbReference type="SAM" id="Phobius"/>
    </source>
</evidence>
<dbReference type="Proteomes" id="UP000270190">
    <property type="component" value="Unassembled WGS sequence"/>
</dbReference>
<dbReference type="AlphaFoldDB" id="A0A2X0RZE9"/>
<gene>
    <name evidence="2" type="ORF">BTBSAS_10084</name>
</gene>
<keyword evidence="1" id="KW-0472">Membrane</keyword>
<organism evidence="2 3">
    <name type="scientific">Brochothrix thermosphacta</name>
    <name type="common">Microbacterium thermosphactum</name>
    <dbReference type="NCBI Taxonomy" id="2756"/>
    <lineage>
        <taxon>Bacteria</taxon>
        <taxon>Bacillati</taxon>
        <taxon>Bacillota</taxon>
        <taxon>Bacilli</taxon>
        <taxon>Bacillales</taxon>
        <taxon>Listeriaceae</taxon>
        <taxon>Brochothrix</taxon>
    </lineage>
</organism>
<evidence type="ECO:0000313" key="3">
    <source>
        <dbReference type="Proteomes" id="UP000270190"/>
    </source>
</evidence>
<keyword evidence="1" id="KW-1133">Transmembrane helix</keyword>
<accession>A0A2X0RZE9</accession>
<keyword evidence="1" id="KW-0812">Transmembrane</keyword>
<dbReference type="EMBL" id="OUNC01000001">
    <property type="protein sequence ID" value="SPP25626.1"/>
    <property type="molecule type" value="Genomic_DNA"/>
</dbReference>
<name>A0A2X0RZE9_BROTH</name>
<reference evidence="3" key="1">
    <citation type="submission" date="2018-04" db="EMBL/GenBank/DDBJ databases">
        <authorList>
            <person name="Illikoud N."/>
        </authorList>
    </citation>
    <scope>NUCLEOTIDE SEQUENCE [LARGE SCALE GENOMIC DNA]</scope>
</reference>
<protein>
    <submittedName>
        <fullName evidence="2">Uncharacterized protein</fullName>
    </submittedName>
</protein>
<feature type="transmembrane region" description="Helical" evidence="1">
    <location>
        <begin position="6"/>
        <end position="27"/>
    </location>
</feature>